<evidence type="ECO:0000313" key="10">
    <source>
        <dbReference type="Proteomes" id="UP000323000"/>
    </source>
</evidence>
<feature type="coiled-coil region" evidence="7">
    <location>
        <begin position="193"/>
        <end position="220"/>
    </location>
</feature>
<dbReference type="Gene3D" id="1.10.10.10">
    <property type="entry name" value="Winged helix-like DNA-binding domain superfamily/Winged helix DNA-binding domain"/>
    <property type="match status" value="2"/>
</dbReference>
<dbReference type="NCBIfam" id="TIGR02937">
    <property type="entry name" value="sigma70-ECF"/>
    <property type="match status" value="1"/>
</dbReference>
<dbReference type="InterPro" id="IPR007630">
    <property type="entry name" value="RNA_pol_sigma70_r4"/>
</dbReference>
<dbReference type="GO" id="GO:0071482">
    <property type="term" value="P:cellular response to light stimulus"/>
    <property type="evidence" value="ECO:0007669"/>
    <property type="project" value="UniProtKB-ARBA"/>
</dbReference>
<dbReference type="AlphaFoldDB" id="A0A5C7IBG4"/>
<dbReference type="Pfam" id="PF04539">
    <property type="entry name" value="Sigma70_r3"/>
    <property type="match status" value="1"/>
</dbReference>
<evidence type="ECO:0000259" key="8">
    <source>
        <dbReference type="PROSITE" id="PS00716"/>
    </source>
</evidence>
<dbReference type="SUPFAM" id="SSF88659">
    <property type="entry name" value="Sigma3 and sigma4 domains of RNA polymerase sigma factors"/>
    <property type="match status" value="2"/>
</dbReference>
<dbReference type="Proteomes" id="UP000323000">
    <property type="component" value="Chromosome 3"/>
</dbReference>
<evidence type="ECO:0000256" key="4">
    <source>
        <dbReference type="ARBA" id="ARBA00023125"/>
    </source>
</evidence>
<keyword evidence="6" id="KW-0150">Chloroplast</keyword>
<keyword evidence="2 6" id="KW-0805">Transcription regulation</keyword>
<comment type="subcellular location">
    <subcellularLocation>
        <location evidence="6">Plastid</location>
        <location evidence="6">Chloroplast</location>
    </subcellularLocation>
</comment>
<keyword evidence="7" id="KW-0175">Coiled coil</keyword>
<name>A0A5C7IBG4_9ROSI</name>
<gene>
    <name evidence="9" type="ORF">EZV62_007759</name>
</gene>
<dbReference type="InterPro" id="IPR050239">
    <property type="entry name" value="Sigma-70_RNA_pol_init_factors"/>
</dbReference>
<dbReference type="InterPro" id="IPR007624">
    <property type="entry name" value="RNA_pol_sigma70_r3"/>
</dbReference>
<dbReference type="GO" id="GO:0006352">
    <property type="term" value="P:DNA-templated transcription initiation"/>
    <property type="evidence" value="ECO:0007669"/>
    <property type="project" value="UniProtKB-UniRule"/>
</dbReference>
<comment type="caution">
    <text evidence="9">The sequence shown here is derived from an EMBL/GenBank/DDBJ whole genome shotgun (WGS) entry which is preliminary data.</text>
</comment>
<dbReference type="PIRSF" id="PIRSF000767">
    <property type="entry name" value="RNA_pol_sigma_SigB/C/D"/>
    <property type="match status" value="1"/>
</dbReference>
<dbReference type="Pfam" id="PF04542">
    <property type="entry name" value="Sigma70_r2"/>
    <property type="match status" value="1"/>
</dbReference>
<comment type="similarity">
    <text evidence="1 6">Belongs to the sigma-70 factor family.</text>
</comment>
<dbReference type="InterPro" id="IPR036388">
    <property type="entry name" value="WH-like_DNA-bd_sf"/>
</dbReference>
<dbReference type="Gene3D" id="1.10.601.10">
    <property type="entry name" value="RNA Polymerase Primary Sigma Factor"/>
    <property type="match status" value="1"/>
</dbReference>
<reference evidence="10" key="1">
    <citation type="journal article" date="2019" name="Gigascience">
        <title>De novo genome assembly of the endangered Acer yangbiense, a plant species with extremely small populations endemic to Yunnan Province, China.</title>
        <authorList>
            <person name="Yang J."/>
            <person name="Wariss H.M."/>
            <person name="Tao L."/>
            <person name="Zhang R."/>
            <person name="Yun Q."/>
            <person name="Hollingsworth P."/>
            <person name="Dao Z."/>
            <person name="Luo G."/>
            <person name="Guo H."/>
            <person name="Ma Y."/>
            <person name="Sun W."/>
        </authorList>
    </citation>
    <scope>NUCLEOTIDE SEQUENCE [LARGE SCALE GENOMIC DNA]</scope>
    <source>
        <strain evidence="10">cv. Malutang</strain>
    </source>
</reference>
<dbReference type="PROSITE" id="PS00716">
    <property type="entry name" value="SIGMA70_2"/>
    <property type="match status" value="1"/>
</dbReference>
<dbReference type="PANTHER" id="PTHR30603:SF57">
    <property type="entry name" value="RNA POLYMERASE SIGMA FACTOR SIGB"/>
    <property type="match status" value="1"/>
</dbReference>
<protein>
    <recommendedName>
        <fullName evidence="6">RNA polymerase sigma factor</fullName>
    </recommendedName>
</protein>
<dbReference type="FunFam" id="1.10.601.10:FF:000007">
    <property type="entry name" value="RNA polymerase sigma factor sigB"/>
    <property type="match status" value="1"/>
</dbReference>
<organism evidence="9 10">
    <name type="scientific">Acer yangbiense</name>
    <dbReference type="NCBI Taxonomy" id="1000413"/>
    <lineage>
        <taxon>Eukaryota</taxon>
        <taxon>Viridiplantae</taxon>
        <taxon>Streptophyta</taxon>
        <taxon>Embryophyta</taxon>
        <taxon>Tracheophyta</taxon>
        <taxon>Spermatophyta</taxon>
        <taxon>Magnoliopsida</taxon>
        <taxon>eudicotyledons</taxon>
        <taxon>Gunneridae</taxon>
        <taxon>Pentapetalae</taxon>
        <taxon>rosids</taxon>
        <taxon>malvids</taxon>
        <taxon>Sapindales</taxon>
        <taxon>Sapindaceae</taxon>
        <taxon>Hippocastanoideae</taxon>
        <taxon>Acereae</taxon>
        <taxon>Acer</taxon>
    </lineage>
</organism>
<feature type="domain" description="RNA polymerase sigma-70" evidence="8">
    <location>
        <begin position="537"/>
        <end position="563"/>
    </location>
</feature>
<keyword evidence="3 6" id="KW-0731">Sigma factor</keyword>
<dbReference type="InterPro" id="IPR007627">
    <property type="entry name" value="RNA_pol_sigma70_r2"/>
</dbReference>
<dbReference type="EMBL" id="VAHF01000003">
    <property type="protein sequence ID" value="TXG66484.1"/>
    <property type="molecule type" value="Genomic_DNA"/>
</dbReference>
<comment type="function">
    <text evidence="6">Sigma factors are initiation factors that promote the attachment of plastid-encoded RNA polymerase (PEP) to specific initiation sites and are then released.</text>
</comment>
<dbReference type="CDD" id="cd06171">
    <property type="entry name" value="Sigma70_r4"/>
    <property type="match status" value="1"/>
</dbReference>
<accession>A0A5C7IBG4</accession>
<dbReference type="PRINTS" id="PR00046">
    <property type="entry name" value="SIGMA70FCT"/>
</dbReference>
<sequence length="578" mass="65020">MSCLLPQFKCQPDTFSIHFRTPHHHHQLSKNKESLCLRTQCSLSTTSPSTSTATAAVLDVEKLRLPSLEDHSTSVAANRRWAYTGAFGPPAEANIGATLATETLITSDEAVIIAAAAEAVALARAAAKVAKDAALLVNNDNSVKLKSKPATSSSTDTSPSKWALLTEKERASIIGHSVADENLREEEYSMQNTLQESDDLEMTQEEMDHLQEEISQTITVRSRRQTERKARRTRGVEKAAANVVSVRSGSTSRRKRASLQEVDYSDPLRYLRATTSSSRLLTANEELELSEGIQDLLKLERLQEELAERYGGQPTFAQWAAAAGVELKELRRRMNYGILCKDRMIKSNIRLVISIAKNYQGAGMNLQDLVQEGCRGLVRGSEKFDASKGFKFSTYAHWWIKQAVRKSLSDQSRTIRLPFHMVEATYRVKEARKQLFSENGRQPNNEEVAEATGLSMKRLQAVLLTPKAPRSLDQKFGINQNLKPSEVISNPDAETAEDLLIKKFMKQDLEKVLDTLNPREKQVVRWRFGLDDGRMKTLQEIGEMMGVSRERIRQIESCAFRKLKNKKRTKHLQQYLVA</sequence>
<dbReference type="SUPFAM" id="SSF88946">
    <property type="entry name" value="Sigma2 domain of RNA polymerase sigma factors"/>
    <property type="match status" value="1"/>
</dbReference>
<keyword evidence="6" id="KW-0934">Plastid</keyword>
<dbReference type="GO" id="GO:0003677">
    <property type="term" value="F:DNA binding"/>
    <property type="evidence" value="ECO:0007669"/>
    <property type="project" value="UniProtKB-KW"/>
</dbReference>
<dbReference type="InterPro" id="IPR013324">
    <property type="entry name" value="RNA_pol_sigma_r3/r4-like"/>
</dbReference>
<dbReference type="InterPro" id="IPR000943">
    <property type="entry name" value="RNA_pol_sigma70"/>
</dbReference>
<evidence type="ECO:0000256" key="6">
    <source>
        <dbReference type="PIRNR" id="PIRNR000767"/>
    </source>
</evidence>
<dbReference type="Pfam" id="PF04545">
    <property type="entry name" value="Sigma70_r4"/>
    <property type="match status" value="1"/>
</dbReference>
<evidence type="ECO:0000256" key="1">
    <source>
        <dbReference type="ARBA" id="ARBA00007788"/>
    </source>
</evidence>
<dbReference type="GO" id="GO:0016987">
    <property type="term" value="F:sigma factor activity"/>
    <property type="evidence" value="ECO:0007669"/>
    <property type="project" value="UniProtKB-UniRule"/>
</dbReference>
<keyword evidence="10" id="KW-1185">Reference proteome</keyword>
<keyword evidence="5 6" id="KW-0804">Transcription</keyword>
<evidence type="ECO:0000256" key="3">
    <source>
        <dbReference type="ARBA" id="ARBA00023082"/>
    </source>
</evidence>
<dbReference type="PANTHER" id="PTHR30603">
    <property type="entry name" value="RNA POLYMERASE SIGMA FACTOR RPO"/>
    <property type="match status" value="1"/>
</dbReference>
<evidence type="ECO:0000256" key="7">
    <source>
        <dbReference type="SAM" id="Coils"/>
    </source>
</evidence>
<evidence type="ECO:0000256" key="2">
    <source>
        <dbReference type="ARBA" id="ARBA00023015"/>
    </source>
</evidence>
<keyword evidence="4 6" id="KW-0238">DNA-binding</keyword>
<dbReference type="OrthoDB" id="206108at2759"/>
<dbReference type="InterPro" id="IPR013325">
    <property type="entry name" value="RNA_pol_sigma_r2"/>
</dbReference>
<dbReference type="GO" id="GO:0009507">
    <property type="term" value="C:chloroplast"/>
    <property type="evidence" value="ECO:0007669"/>
    <property type="project" value="UniProtKB-SubCell"/>
</dbReference>
<proteinExistence type="inferred from homology"/>
<dbReference type="InterPro" id="IPR016262">
    <property type="entry name" value="RNA_pol_sigma_SigB/C/D/F"/>
</dbReference>
<evidence type="ECO:0000256" key="5">
    <source>
        <dbReference type="ARBA" id="ARBA00023163"/>
    </source>
</evidence>
<evidence type="ECO:0000313" key="9">
    <source>
        <dbReference type="EMBL" id="TXG66484.1"/>
    </source>
</evidence>
<dbReference type="InterPro" id="IPR014284">
    <property type="entry name" value="RNA_pol_sigma-70_dom"/>
</dbReference>